<evidence type="ECO:0000313" key="2">
    <source>
        <dbReference type="EMBL" id="SMC87191.1"/>
    </source>
</evidence>
<reference evidence="2 3" key="1">
    <citation type="submission" date="2017-04" db="EMBL/GenBank/DDBJ databases">
        <authorList>
            <person name="Afonso C.L."/>
            <person name="Miller P.J."/>
            <person name="Scott M.A."/>
            <person name="Spackman E."/>
            <person name="Goraichik I."/>
            <person name="Dimitrov K.M."/>
            <person name="Suarez D.L."/>
            <person name="Swayne D.E."/>
        </authorList>
    </citation>
    <scope>NUCLEOTIDE SEQUENCE [LARGE SCALE GENOMIC DNA]</scope>
    <source>
        <strain evidence="2 3">DSM 21164</strain>
    </source>
</reference>
<accession>A0A1W2CPR5</accession>
<keyword evidence="1" id="KW-0812">Transmembrane</keyword>
<dbReference type="AlphaFoldDB" id="A0A1W2CPR5"/>
<evidence type="ECO:0000256" key="1">
    <source>
        <dbReference type="SAM" id="Phobius"/>
    </source>
</evidence>
<evidence type="ECO:0000313" key="3">
    <source>
        <dbReference type="Proteomes" id="UP000192360"/>
    </source>
</evidence>
<keyword evidence="1" id="KW-0472">Membrane</keyword>
<dbReference type="EMBL" id="FWXO01000007">
    <property type="protein sequence ID" value="SMC87191.1"/>
    <property type="molecule type" value="Genomic_DNA"/>
</dbReference>
<gene>
    <name evidence="2" type="ORF">SAMN05660703_3132</name>
</gene>
<feature type="transmembrane region" description="Helical" evidence="1">
    <location>
        <begin position="6"/>
        <end position="23"/>
    </location>
</feature>
<organism evidence="2 3">
    <name type="scientific">Cellulophaga tyrosinoxydans</name>
    <dbReference type="NCBI Taxonomy" id="504486"/>
    <lineage>
        <taxon>Bacteria</taxon>
        <taxon>Pseudomonadati</taxon>
        <taxon>Bacteroidota</taxon>
        <taxon>Flavobacteriia</taxon>
        <taxon>Flavobacteriales</taxon>
        <taxon>Flavobacteriaceae</taxon>
        <taxon>Cellulophaga</taxon>
    </lineage>
</organism>
<protein>
    <submittedName>
        <fullName evidence="2">Uncharacterized protein</fullName>
    </submittedName>
</protein>
<sequence>MDYVILLFWFYIMIYSAFKIYKAHSELNKEIKRGNLNVYLNK</sequence>
<proteinExistence type="predicted"/>
<name>A0A1W2CPR5_9FLAO</name>
<dbReference type="Proteomes" id="UP000192360">
    <property type="component" value="Unassembled WGS sequence"/>
</dbReference>
<keyword evidence="3" id="KW-1185">Reference proteome</keyword>
<keyword evidence="1" id="KW-1133">Transmembrane helix</keyword>
<dbReference type="STRING" id="504486.SAMN05660703_3132"/>